<evidence type="ECO:0000256" key="10">
    <source>
        <dbReference type="ARBA" id="ARBA00023225"/>
    </source>
</evidence>
<dbReference type="InterPro" id="IPR012823">
    <property type="entry name" value="Flagell_FliJ"/>
</dbReference>
<dbReference type="NCBIfam" id="TIGR02473">
    <property type="entry name" value="flagell_FliJ"/>
    <property type="match status" value="1"/>
</dbReference>
<name>A0A5A9W750_9GAMM</name>
<keyword evidence="9" id="KW-0472">Membrane</keyword>
<evidence type="ECO:0000256" key="3">
    <source>
        <dbReference type="ARBA" id="ARBA00020392"/>
    </source>
</evidence>
<dbReference type="InterPro" id="IPR053716">
    <property type="entry name" value="Flag_assembly_chemotaxis_eff"/>
</dbReference>
<evidence type="ECO:0000256" key="7">
    <source>
        <dbReference type="ARBA" id="ARBA00022795"/>
    </source>
</evidence>
<dbReference type="GO" id="GO:0044781">
    <property type="term" value="P:bacterial-type flagellum organization"/>
    <property type="evidence" value="ECO:0007669"/>
    <property type="project" value="UniProtKB-KW"/>
</dbReference>
<dbReference type="Pfam" id="PF02050">
    <property type="entry name" value="FliJ"/>
    <property type="match status" value="1"/>
</dbReference>
<gene>
    <name evidence="12" type="primary">fliJ</name>
    <name evidence="12" type="ORF">E1H14_02545</name>
</gene>
<organism evidence="12 13">
    <name type="scientific">Nitrincola tapanii</name>
    <dbReference type="NCBI Taxonomy" id="1708751"/>
    <lineage>
        <taxon>Bacteria</taxon>
        <taxon>Pseudomonadati</taxon>
        <taxon>Pseudomonadota</taxon>
        <taxon>Gammaproteobacteria</taxon>
        <taxon>Oceanospirillales</taxon>
        <taxon>Oceanospirillaceae</taxon>
        <taxon>Nitrincola</taxon>
    </lineage>
</organism>
<accession>A0A5A9W750</accession>
<evidence type="ECO:0000256" key="5">
    <source>
        <dbReference type="ARBA" id="ARBA00022475"/>
    </source>
</evidence>
<dbReference type="EMBL" id="SMRS01000001">
    <property type="protein sequence ID" value="KAA0876617.1"/>
    <property type="molecule type" value="Genomic_DNA"/>
</dbReference>
<keyword evidence="5" id="KW-1003">Cell membrane</keyword>
<evidence type="ECO:0000256" key="1">
    <source>
        <dbReference type="ARBA" id="ARBA00004413"/>
    </source>
</evidence>
<reference evidence="12 13" key="1">
    <citation type="submission" date="2019-03" db="EMBL/GenBank/DDBJ databases">
        <title>Nitrincola sp. nov. isolated from an Indian soda lake.</title>
        <authorList>
            <person name="Joshi A."/>
            <person name="Thite S.V."/>
            <person name="Joseph N."/>
            <person name="Dhotre D."/>
            <person name="Moorthy M."/>
            <person name="Shouche Y.S."/>
        </authorList>
    </citation>
    <scope>NUCLEOTIDE SEQUENCE [LARGE SCALE GENOMIC DNA]</scope>
    <source>
        <strain evidence="12 13">MEB193</strain>
    </source>
</reference>
<evidence type="ECO:0000256" key="9">
    <source>
        <dbReference type="ARBA" id="ARBA00023136"/>
    </source>
</evidence>
<evidence type="ECO:0000313" key="13">
    <source>
        <dbReference type="Proteomes" id="UP000325302"/>
    </source>
</evidence>
<dbReference type="AlphaFoldDB" id="A0A5A9W750"/>
<evidence type="ECO:0000256" key="8">
    <source>
        <dbReference type="ARBA" id="ARBA00022927"/>
    </source>
</evidence>
<feature type="compositionally biased region" description="Basic and acidic residues" evidence="11">
    <location>
        <begin position="121"/>
        <end position="141"/>
    </location>
</feature>
<feature type="region of interest" description="Disordered" evidence="11">
    <location>
        <begin position="120"/>
        <end position="148"/>
    </location>
</feature>
<keyword evidence="10" id="KW-1006">Bacterial flagellum protein export</keyword>
<dbReference type="Proteomes" id="UP000325302">
    <property type="component" value="Unassembled WGS sequence"/>
</dbReference>
<keyword evidence="12" id="KW-0969">Cilium</keyword>
<dbReference type="GO" id="GO:0009288">
    <property type="term" value="C:bacterial-type flagellum"/>
    <property type="evidence" value="ECO:0007669"/>
    <property type="project" value="InterPro"/>
</dbReference>
<comment type="caution">
    <text evidence="12">The sequence shown here is derived from an EMBL/GenBank/DDBJ whole genome shotgun (WGS) entry which is preliminary data.</text>
</comment>
<keyword evidence="12" id="KW-0966">Cell projection</keyword>
<dbReference type="GO" id="GO:0005886">
    <property type="term" value="C:plasma membrane"/>
    <property type="evidence" value="ECO:0007669"/>
    <property type="project" value="UniProtKB-SubCell"/>
</dbReference>
<sequence length="148" mass="17350">MTAKRSQRLNLVLDLAKRKQAQADRFLAEATQRVQQAEAQREQLQKYLLEYQMQFTQAGQQGLSPAQLQNHQAFINRLQTALRQQAQTLNLAQQQLEQVTRHWQETYAQTQGVDKLTQKVLQEEQRQQDKKEQQAIDERAQHRTPGPF</sequence>
<evidence type="ECO:0000313" key="12">
    <source>
        <dbReference type="EMBL" id="KAA0876617.1"/>
    </source>
</evidence>
<dbReference type="PANTHER" id="PTHR38786:SF1">
    <property type="entry name" value="FLAGELLAR FLIJ PROTEIN"/>
    <property type="match status" value="1"/>
</dbReference>
<keyword evidence="8" id="KW-0653">Protein transport</keyword>
<evidence type="ECO:0000256" key="6">
    <source>
        <dbReference type="ARBA" id="ARBA00022500"/>
    </source>
</evidence>
<dbReference type="GO" id="GO:0071973">
    <property type="term" value="P:bacterial-type flagellum-dependent cell motility"/>
    <property type="evidence" value="ECO:0007669"/>
    <property type="project" value="InterPro"/>
</dbReference>
<evidence type="ECO:0000256" key="4">
    <source>
        <dbReference type="ARBA" id="ARBA00022448"/>
    </source>
</evidence>
<comment type="similarity">
    <text evidence="2">Belongs to the FliJ family.</text>
</comment>
<keyword evidence="13" id="KW-1185">Reference proteome</keyword>
<protein>
    <recommendedName>
        <fullName evidence="3">Flagellar FliJ protein</fullName>
    </recommendedName>
</protein>
<evidence type="ECO:0000256" key="11">
    <source>
        <dbReference type="SAM" id="MobiDB-lite"/>
    </source>
</evidence>
<dbReference type="GO" id="GO:0006935">
    <property type="term" value="P:chemotaxis"/>
    <property type="evidence" value="ECO:0007669"/>
    <property type="project" value="UniProtKB-KW"/>
</dbReference>
<dbReference type="GO" id="GO:0015031">
    <property type="term" value="P:protein transport"/>
    <property type="evidence" value="ECO:0007669"/>
    <property type="project" value="UniProtKB-KW"/>
</dbReference>
<keyword evidence="12" id="KW-0282">Flagellum</keyword>
<dbReference type="Gene3D" id="1.10.287.1700">
    <property type="match status" value="1"/>
</dbReference>
<keyword evidence="4" id="KW-0813">Transport</keyword>
<proteinExistence type="inferred from homology"/>
<dbReference type="OrthoDB" id="6118332at2"/>
<keyword evidence="7" id="KW-1005">Bacterial flagellum biogenesis</keyword>
<dbReference type="PANTHER" id="PTHR38786">
    <property type="entry name" value="FLAGELLAR FLIJ PROTEIN"/>
    <property type="match status" value="1"/>
</dbReference>
<evidence type="ECO:0000256" key="2">
    <source>
        <dbReference type="ARBA" id="ARBA00010004"/>
    </source>
</evidence>
<dbReference type="RefSeq" id="WP_149389867.1">
    <property type="nucleotide sequence ID" value="NZ_SMRS01000001.1"/>
</dbReference>
<comment type="subcellular location">
    <subcellularLocation>
        <location evidence="1">Cell membrane</location>
        <topology evidence="1">Peripheral membrane protein</topology>
        <orientation evidence="1">Cytoplasmic side</orientation>
    </subcellularLocation>
</comment>
<dbReference type="InterPro" id="IPR052570">
    <property type="entry name" value="FliJ"/>
</dbReference>
<keyword evidence="6" id="KW-0145">Chemotaxis</keyword>